<dbReference type="GO" id="GO:0005886">
    <property type="term" value="C:plasma membrane"/>
    <property type="evidence" value="ECO:0007669"/>
    <property type="project" value="UniProtKB-SubCell"/>
</dbReference>
<keyword evidence="10" id="KW-1185">Reference proteome</keyword>
<dbReference type="Pfam" id="PF00213">
    <property type="entry name" value="OSCP"/>
    <property type="match status" value="1"/>
</dbReference>
<evidence type="ECO:0000256" key="2">
    <source>
        <dbReference type="ARBA" id="ARBA00022448"/>
    </source>
</evidence>
<name>A0A7G9T6V3_9LACO</name>
<evidence type="ECO:0000256" key="5">
    <source>
        <dbReference type="ARBA" id="ARBA00023136"/>
    </source>
</evidence>
<accession>A0A7G9T6V3</accession>
<comment type="function">
    <text evidence="8">This protein is part of the stalk that links CF(0) to CF(1). It either transmits conformational changes from CF(0) to CF(1) or is implicated in proton conduction.</text>
</comment>
<dbReference type="PRINTS" id="PR00125">
    <property type="entry name" value="ATPASEDELTA"/>
</dbReference>
<dbReference type="AlphaFoldDB" id="A0A7G9T6V3"/>
<comment type="function">
    <text evidence="8">F(1)F(0) ATP synthase produces ATP from ADP in the presence of a proton or sodium gradient. F-type ATPases consist of two structural domains, F(1) containing the extramembraneous catalytic core and F(0) containing the membrane proton channel, linked together by a central stalk and a peripheral stalk. During catalysis, ATP synthesis in the catalytic domain of F(1) is coupled via a rotary mechanism of the central stalk subunits to proton translocation.</text>
</comment>
<dbReference type="InterPro" id="IPR020781">
    <property type="entry name" value="ATPase_OSCP/d_CS"/>
</dbReference>
<evidence type="ECO:0000256" key="7">
    <source>
        <dbReference type="ARBA" id="ARBA00023310"/>
    </source>
</evidence>
<keyword evidence="5 8" id="KW-0472">Membrane</keyword>
<evidence type="ECO:0000256" key="8">
    <source>
        <dbReference type="HAMAP-Rule" id="MF_01416"/>
    </source>
</evidence>
<reference evidence="9 10" key="1">
    <citation type="submission" date="2020-08" db="EMBL/GenBank/DDBJ databases">
        <title>Genome sequence of Weissella diestrammenae KACC 16890T.</title>
        <authorList>
            <person name="Hyun D.-W."/>
            <person name="Bae J.-W."/>
        </authorList>
    </citation>
    <scope>NUCLEOTIDE SEQUENCE [LARGE SCALE GENOMIC DNA]</scope>
    <source>
        <strain evidence="9 10">KACC 16890</strain>
    </source>
</reference>
<dbReference type="GO" id="GO:0046933">
    <property type="term" value="F:proton-transporting ATP synthase activity, rotational mechanism"/>
    <property type="evidence" value="ECO:0007669"/>
    <property type="project" value="UniProtKB-UniRule"/>
</dbReference>
<dbReference type="KEGG" id="wdi:H9L19_02915"/>
<comment type="subcellular location">
    <subcellularLocation>
        <location evidence="8">Cell membrane</location>
        <topology evidence="8">Peripheral membrane protein</topology>
    </subcellularLocation>
    <subcellularLocation>
        <location evidence="1">Membrane</location>
    </subcellularLocation>
</comment>
<keyword evidence="7 8" id="KW-0066">ATP synthesis</keyword>
<gene>
    <name evidence="8" type="primary">atpH</name>
    <name evidence="9" type="ORF">H9L19_02915</name>
</gene>
<dbReference type="InterPro" id="IPR026015">
    <property type="entry name" value="ATP_synth_OSCP/delta_N_sf"/>
</dbReference>
<dbReference type="GO" id="GO:0045259">
    <property type="term" value="C:proton-transporting ATP synthase complex"/>
    <property type="evidence" value="ECO:0007669"/>
    <property type="project" value="UniProtKB-KW"/>
</dbReference>
<dbReference type="EMBL" id="CP060724">
    <property type="protein sequence ID" value="QNN75828.1"/>
    <property type="molecule type" value="Genomic_DNA"/>
</dbReference>
<evidence type="ECO:0000256" key="4">
    <source>
        <dbReference type="ARBA" id="ARBA00023065"/>
    </source>
</evidence>
<dbReference type="SUPFAM" id="SSF47928">
    <property type="entry name" value="N-terminal domain of the delta subunit of the F1F0-ATP synthase"/>
    <property type="match status" value="1"/>
</dbReference>
<comment type="similarity">
    <text evidence="8">Belongs to the ATPase delta chain family.</text>
</comment>
<protein>
    <recommendedName>
        <fullName evidence="8">ATP synthase subunit delta</fullName>
    </recommendedName>
    <alternativeName>
        <fullName evidence="8">ATP synthase F(1) sector subunit delta</fullName>
    </alternativeName>
    <alternativeName>
        <fullName evidence="8">F-type ATPase subunit delta</fullName>
        <shortName evidence="8">F-ATPase subunit delta</shortName>
    </alternativeName>
</protein>
<dbReference type="PANTHER" id="PTHR11910">
    <property type="entry name" value="ATP SYNTHASE DELTA CHAIN"/>
    <property type="match status" value="1"/>
</dbReference>
<evidence type="ECO:0000256" key="6">
    <source>
        <dbReference type="ARBA" id="ARBA00023196"/>
    </source>
</evidence>
<dbReference type="PROSITE" id="PS00389">
    <property type="entry name" value="ATPASE_DELTA"/>
    <property type="match status" value="1"/>
</dbReference>
<sequence length="180" mass="19866">MAVDIAIIAQRYATALFELTHDQNSDTETLEELKQLKQVALENPDLAKAIAADNIAETSKKELLRVLTRDATQLVKNLIHMLYDYRRFDLMIKIIDAYEALVNQSIGHMNADVKTAVALSDEQVTRLEQVIAKRFNANSVALQQTVDAALIGGVVVQANNQIVDGSLATKLAAIRQSIVH</sequence>
<evidence type="ECO:0000313" key="9">
    <source>
        <dbReference type="EMBL" id="QNN75828.1"/>
    </source>
</evidence>
<evidence type="ECO:0000256" key="1">
    <source>
        <dbReference type="ARBA" id="ARBA00004370"/>
    </source>
</evidence>
<proteinExistence type="inferred from homology"/>
<dbReference type="HAMAP" id="MF_01416">
    <property type="entry name" value="ATP_synth_delta_bact"/>
    <property type="match status" value="1"/>
</dbReference>
<evidence type="ECO:0000313" key="10">
    <source>
        <dbReference type="Proteomes" id="UP000515800"/>
    </source>
</evidence>
<evidence type="ECO:0000256" key="3">
    <source>
        <dbReference type="ARBA" id="ARBA00022781"/>
    </source>
</evidence>
<dbReference type="InterPro" id="IPR000711">
    <property type="entry name" value="ATPase_OSCP/dsu"/>
</dbReference>
<dbReference type="RefSeq" id="WP_187529656.1">
    <property type="nucleotide sequence ID" value="NZ_CP060724.1"/>
</dbReference>
<dbReference type="Proteomes" id="UP000515800">
    <property type="component" value="Chromosome"/>
</dbReference>
<keyword evidence="4 8" id="KW-0406">Ion transport</keyword>
<keyword evidence="6 8" id="KW-0139">CF(1)</keyword>
<keyword evidence="8" id="KW-1003">Cell membrane</keyword>
<dbReference type="NCBIfam" id="TIGR01145">
    <property type="entry name" value="ATP_synt_delta"/>
    <property type="match status" value="1"/>
</dbReference>
<organism evidence="9 10">
    <name type="scientific">Weissella diestrammenae</name>
    <dbReference type="NCBI Taxonomy" id="1162633"/>
    <lineage>
        <taxon>Bacteria</taxon>
        <taxon>Bacillati</taxon>
        <taxon>Bacillota</taxon>
        <taxon>Bacilli</taxon>
        <taxon>Lactobacillales</taxon>
        <taxon>Lactobacillaceae</taxon>
        <taxon>Weissella</taxon>
    </lineage>
</organism>
<keyword evidence="2 8" id="KW-0813">Transport</keyword>
<keyword evidence="3 8" id="KW-0375">Hydrogen ion transport</keyword>
<dbReference type="Gene3D" id="1.10.520.20">
    <property type="entry name" value="N-terminal domain of the delta subunit of the F1F0-ATP synthase"/>
    <property type="match status" value="1"/>
</dbReference>